<feature type="transmembrane region" description="Helical" evidence="1">
    <location>
        <begin position="29"/>
        <end position="53"/>
    </location>
</feature>
<reference evidence="2" key="4">
    <citation type="submission" date="2025-09" db="UniProtKB">
        <authorList>
            <consortium name="Ensembl"/>
        </authorList>
    </citation>
    <scope>IDENTIFICATION</scope>
</reference>
<name>H2XT85_CIOIN</name>
<dbReference type="Proteomes" id="UP000008144">
    <property type="component" value="Chromosome 2"/>
</dbReference>
<proteinExistence type="predicted"/>
<dbReference type="HOGENOM" id="CLU_2589024_0_0_1"/>
<dbReference type="Ensembl" id="ENSCINT00000030834.1">
    <property type="protein sequence ID" value="ENSCINP00000032869.1"/>
    <property type="gene ID" value="ENSCING00000018926.1"/>
</dbReference>
<reference evidence="2" key="2">
    <citation type="journal article" date="2008" name="Genome Biol.">
        <title>Improved genome assembly and evidence-based global gene model set for the chordate Ciona intestinalis: new insight into intron and operon populations.</title>
        <authorList>
            <person name="Satou Y."/>
            <person name="Mineta K."/>
            <person name="Ogasawara M."/>
            <person name="Sasakura Y."/>
            <person name="Shoguchi E."/>
            <person name="Ueno K."/>
            <person name="Yamada L."/>
            <person name="Matsumoto J."/>
            <person name="Wasserscheid J."/>
            <person name="Dewar K."/>
            <person name="Wiley G.B."/>
            <person name="Macmil S.L."/>
            <person name="Roe B.A."/>
            <person name="Zeller R.W."/>
            <person name="Hastings K.E."/>
            <person name="Lemaire P."/>
            <person name="Lindquist E."/>
            <person name="Endo T."/>
            <person name="Hotta K."/>
            <person name="Inaba K."/>
        </authorList>
    </citation>
    <scope>NUCLEOTIDE SEQUENCE [LARGE SCALE GENOMIC DNA]</scope>
    <source>
        <strain evidence="2">wild type</strain>
    </source>
</reference>
<sequence>MMVVALFGPDKSFEDFPNFFNNFLCATDFDVFCVSILYFLTTFTFLSSSLYLYSTTVLISPTTLCDNGGKSPLTVSSSST</sequence>
<dbReference type="AlphaFoldDB" id="H2XT85"/>
<evidence type="ECO:0000313" key="3">
    <source>
        <dbReference type="Proteomes" id="UP000008144"/>
    </source>
</evidence>
<keyword evidence="1" id="KW-0812">Transmembrane</keyword>
<keyword evidence="1" id="KW-0472">Membrane</keyword>
<evidence type="ECO:0000313" key="2">
    <source>
        <dbReference type="Ensembl" id="ENSCINP00000032869.1"/>
    </source>
</evidence>
<protein>
    <submittedName>
        <fullName evidence="2">Uncharacterized protein</fullName>
    </submittedName>
</protein>
<dbReference type="EMBL" id="EAAA01001352">
    <property type="status" value="NOT_ANNOTATED_CDS"/>
    <property type="molecule type" value="Genomic_DNA"/>
</dbReference>
<dbReference type="InParanoid" id="H2XT85"/>
<reference evidence="2" key="3">
    <citation type="submission" date="2025-08" db="UniProtKB">
        <authorList>
            <consortium name="Ensembl"/>
        </authorList>
    </citation>
    <scope>IDENTIFICATION</scope>
</reference>
<evidence type="ECO:0000256" key="1">
    <source>
        <dbReference type="SAM" id="Phobius"/>
    </source>
</evidence>
<keyword evidence="1" id="KW-1133">Transmembrane helix</keyword>
<accession>H2XT85</accession>
<keyword evidence="3" id="KW-1185">Reference proteome</keyword>
<organism evidence="2 3">
    <name type="scientific">Ciona intestinalis</name>
    <name type="common">Transparent sea squirt</name>
    <name type="synonym">Ascidia intestinalis</name>
    <dbReference type="NCBI Taxonomy" id="7719"/>
    <lineage>
        <taxon>Eukaryota</taxon>
        <taxon>Metazoa</taxon>
        <taxon>Chordata</taxon>
        <taxon>Tunicata</taxon>
        <taxon>Ascidiacea</taxon>
        <taxon>Phlebobranchia</taxon>
        <taxon>Cionidae</taxon>
        <taxon>Ciona</taxon>
    </lineage>
</organism>
<reference evidence="3" key="1">
    <citation type="journal article" date="2002" name="Science">
        <title>The draft genome of Ciona intestinalis: insights into chordate and vertebrate origins.</title>
        <authorList>
            <person name="Dehal P."/>
            <person name="Satou Y."/>
            <person name="Campbell R.K."/>
            <person name="Chapman J."/>
            <person name="Degnan B."/>
            <person name="De Tomaso A."/>
            <person name="Davidson B."/>
            <person name="Di Gregorio A."/>
            <person name="Gelpke M."/>
            <person name="Goodstein D.M."/>
            <person name="Harafuji N."/>
            <person name="Hastings K.E."/>
            <person name="Ho I."/>
            <person name="Hotta K."/>
            <person name="Huang W."/>
            <person name="Kawashima T."/>
            <person name="Lemaire P."/>
            <person name="Martinez D."/>
            <person name="Meinertzhagen I.A."/>
            <person name="Necula S."/>
            <person name="Nonaka M."/>
            <person name="Putnam N."/>
            <person name="Rash S."/>
            <person name="Saiga H."/>
            <person name="Satake M."/>
            <person name="Terry A."/>
            <person name="Yamada L."/>
            <person name="Wang H.G."/>
            <person name="Awazu S."/>
            <person name="Azumi K."/>
            <person name="Boore J."/>
            <person name="Branno M."/>
            <person name="Chin-Bow S."/>
            <person name="DeSantis R."/>
            <person name="Doyle S."/>
            <person name="Francino P."/>
            <person name="Keys D.N."/>
            <person name="Haga S."/>
            <person name="Hayashi H."/>
            <person name="Hino K."/>
            <person name="Imai K.S."/>
            <person name="Inaba K."/>
            <person name="Kano S."/>
            <person name="Kobayashi K."/>
            <person name="Kobayashi M."/>
            <person name="Lee B.I."/>
            <person name="Makabe K.W."/>
            <person name="Manohar C."/>
            <person name="Matassi G."/>
            <person name="Medina M."/>
            <person name="Mochizuki Y."/>
            <person name="Mount S."/>
            <person name="Morishita T."/>
            <person name="Miura S."/>
            <person name="Nakayama A."/>
            <person name="Nishizaka S."/>
            <person name="Nomoto H."/>
            <person name="Ohta F."/>
            <person name="Oishi K."/>
            <person name="Rigoutsos I."/>
            <person name="Sano M."/>
            <person name="Sasaki A."/>
            <person name="Sasakura Y."/>
            <person name="Shoguchi E."/>
            <person name="Shin-i T."/>
            <person name="Spagnuolo A."/>
            <person name="Stainier D."/>
            <person name="Suzuki M.M."/>
            <person name="Tassy O."/>
            <person name="Takatori N."/>
            <person name="Tokuoka M."/>
            <person name="Yagi K."/>
            <person name="Yoshizaki F."/>
            <person name="Wada S."/>
            <person name="Zhang C."/>
            <person name="Hyatt P.D."/>
            <person name="Larimer F."/>
            <person name="Detter C."/>
            <person name="Doggett N."/>
            <person name="Glavina T."/>
            <person name="Hawkins T."/>
            <person name="Richardson P."/>
            <person name="Lucas S."/>
            <person name="Kohara Y."/>
            <person name="Levine M."/>
            <person name="Satoh N."/>
            <person name="Rokhsar D.S."/>
        </authorList>
    </citation>
    <scope>NUCLEOTIDE SEQUENCE [LARGE SCALE GENOMIC DNA]</scope>
</reference>